<feature type="region of interest" description="Disordered" evidence="1">
    <location>
        <begin position="387"/>
        <end position="407"/>
    </location>
</feature>
<dbReference type="GO" id="GO:0050265">
    <property type="term" value="F:RNA uridylyltransferase activity"/>
    <property type="evidence" value="ECO:0007669"/>
    <property type="project" value="TreeGrafter"/>
</dbReference>
<feature type="non-terminal residue" evidence="2">
    <location>
        <position position="407"/>
    </location>
</feature>
<evidence type="ECO:0000313" key="2">
    <source>
        <dbReference type="EMBL" id="JAS18271.1"/>
    </source>
</evidence>
<dbReference type="GO" id="GO:0031123">
    <property type="term" value="P:RNA 3'-end processing"/>
    <property type="evidence" value="ECO:0007669"/>
    <property type="project" value="TreeGrafter"/>
</dbReference>
<dbReference type="PANTHER" id="PTHR12271">
    <property type="entry name" value="POLY A POLYMERASE CID PAP -RELATED"/>
    <property type="match status" value="1"/>
</dbReference>
<gene>
    <name evidence="2" type="ORF">g.38987</name>
</gene>
<protein>
    <submittedName>
        <fullName evidence="2">Uncharacterized protein</fullName>
    </submittedName>
</protein>
<dbReference type="PANTHER" id="PTHR12271:SF66">
    <property type="entry name" value="TERMINAL URIDYLYLTRANSFERASE TAILOR"/>
    <property type="match status" value="1"/>
</dbReference>
<accession>A0A1B6CXZ3</accession>
<dbReference type="AlphaFoldDB" id="A0A1B6CXZ3"/>
<feature type="compositionally biased region" description="Polar residues" evidence="1">
    <location>
        <begin position="392"/>
        <end position="401"/>
    </location>
</feature>
<organism evidence="2">
    <name type="scientific">Clastoptera arizonana</name>
    <name type="common">Arizona spittle bug</name>
    <dbReference type="NCBI Taxonomy" id="38151"/>
    <lineage>
        <taxon>Eukaryota</taxon>
        <taxon>Metazoa</taxon>
        <taxon>Ecdysozoa</taxon>
        <taxon>Arthropoda</taxon>
        <taxon>Hexapoda</taxon>
        <taxon>Insecta</taxon>
        <taxon>Pterygota</taxon>
        <taxon>Neoptera</taxon>
        <taxon>Paraneoptera</taxon>
        <taxon>Hemiptera</taxon>
        <taxon>Auchenorrhyncha</taxon>
        <taxon>Cercopoidea</taxon>
        <taxon>Clastopteridae</taxon>
        <taxon>Clastoptera</taxon>
    </lineage>
</organism>
<sequence length="407" mass="47434">SSMKDLLLGFFKYYSEFDYDYVISPFLGKPFPVLYFKNLDLLPASMNLYKENIKLNDKKPFQNEYSIKIQDPFELQFNLASIMSSKDLILFKRVCSITCDIFLNKEDNCILDSVLNLDKMFPEYFRQNFKFQIKFNLKENPFPSDIDAKNWFILVKKCLIGICEEILLLNFEDKAKELVTGEKNMSIPVALNKIELMAKSRTFFGFQRNKMRKKVELFLLNLDPFEKEAFTSKEVVNVGTNYNLQIIVKLIILPIYSRQEQLLEVKLCIIDYGPPTFNDFKSFNNITTNTFSNFFEMSYLHFSGKTVHKKEIPIVEILNEDSCCHTIVQSSVMLEGQNNSDDIEKCSKELNYEQISTKINKSVKVLSENNNNDTNNELFHLKSQSIERKSSNHSQDCTSFDSVPLNK</sequence>
<name>A0A1B6CXZ3_9HEMI</name>
<proteinExistence type="predicted"/>
<dbReference type="EMBL" id="GEDC01019027">
    <property type="protein sequence ID" value="JAS18271.1"/>
    <property type="molecule type" value="Transcribed_RNA"/>
</dbReference>
<evidence type="ECO:0000256" key="1">
    <source>
        <dbReference type="SAM" id="MobiDB-lite"/>
    </source>
</evidence>
<dbReference type="Gene3D" id="1.10.1410.10">
    <property type="match status" value="1"/>
</dbReference>
<feature type="non-terminal residue" evidence="2">
    <location>
        <position position="1"/>
    </location>
</feature>
<reference evidence="2" key="1">
    <citation type="submission" date="2015-12" db="EMBL/GenBank/DDBJ databases">
        <title>De novo transcriptome assembly of four potential Pierce s Disease insect vectors from Arizona vineyards.</title>
        <authorList>
            <person name="Tassone E.E."/>
        </authorList>
    </citation>
    <scope>NUCLEOTIDE SEQUENCE</scope>
</reference>
<dbReference type="SUPFAM" id="SSF81631">
    <property type="entry name" value="PAP/OAS1 substrate-binding domain"/>
    <property type="match status" value="1"/>
</dbReference>
<dbReference type="GO" id="GO:0046872">
    <property type="term" value="F:metal ion binding"/>
    <property type="evidence" value="ECO:0007669"/>
    <property type="project" value="UniProtKB-KW"/>
</dbReference>